<dbReference type="InterPro" id="IPR002156">
    <property type="entry name" value="RNaseH_domain"/>
</dbReference>
<proteinExistence type="predicted"/>
<comment type="caution">
    <text evidence="2">The sequence shown here is derived from an EMBL/GenBank/DDBJ whole genome shotgun (WGS) entry which is preliminary data.</text>
</comment>
<dbReference type="InterPro" id="IPR012337">
    <property type="entry name" value="RNaseH-like_sf"/>
</dbReference>
<evidence type="ECO:0000313" key="3">
    <source>
        <dbReference type="Proteomes" id="UP001596147"/>
    </source>
</evidence>
<name>A0ABW0LFU8_9BACI</name>
<organism evidence="2 3">
    <name type="scientific">Lederbergia graminis</name>
    <dbReference type="NCBI Taxonomy" id="735518"/>
    <lineage>
        <taxon>Bacteria</taxon>
        <taxon>Bacillati</taxon>
        <taxon>Bacillota</taxon>
        <taxon>Bacilli</taxon>
        <taxon>Bacillales</taxon>
        <taxon>Bacillaceae</taxon>
        <taxon>Lederbergia</taxon>
    </lineage>
</organism>
<evidence type="ECO:0000313" key="2">
    <source>
        <dbReference type="EMBL" id="MFC5463336.1"/>
    </source>
</evidence>
<feature type="domain" description="RNase H type-1" evidence="1">
    <location>
        <begin position="70"/>
        <end position="207"/>
    </location>
</feature>
<dbReference type="RefSeq" id="WP_144919862.1">
    <property type="nucleotide sequence ID" value="NZ_JBHSMC010000001.1"/>
</dbReference>
<dbReference type="EMBL" id="JBHSMC010000001">
    <property type="protein sequence ID" value="MFC5463336.1"/>
    <property type="molecule type" value="Genomic_DNA"/>
</dbReference>
<dbReference type="PANTHER" id="PTHR48475">
    <property type="entry name" value="RIBONUCLEASE H"/>
    <property type="match status" value="1"/>
</dbReference>
<dbReference type="InterPro" id="IPR036397">
    <property type="entry name" value="RNaseH_sf"/>
</dbReference>
<evidence type="ECO:0000259" key="1">
    <source>
        <dbReference type="PROSITE" id="PS50879"/>
    </source>
</evidence>
<dbReference type="CDD" id="cd09279">
    <property type="entry name" value="RNase_HI_like"/>
    <property type="match status" value="1"/>
</dbReference>
<dbReference type="NCBIfam" id="NF005822">
    <property type="entry name" value="PRK07708.1"/>
    <property type="match status" value="1"/>
</dbReference>
<dbReference type="Pfam" id="PF13456">
    <property type="entry name" value="RVT_3"/>
    <property type="match status" value="1"/>
</dbReference>
<keyword evidence="3" id="KW-1185">Reference proteome</keyword>
<dbReference type="SUPFAM" id="SSF53098">
    <property type="entry name" value="Ribonuclease H-like"/>
    <property type="match status" value="1"/>
</dbReference>
<dbReference type="Proteomes" id="UP001596147">
    <property type="component" value="Unassembled WGS sequence"/>
</dbReference>
<dbReference type="PANTHER" id="PTHR48475:SF1">
    <property type="entry name" value="RNASE H TYPE-1 DOMAIN-CONTAINING PROTEIN"/>
    <property type="match status" value="1"/>
</dbReference>
<dbReference type="PROSITE" id="PS50879">
    <property type="entry name" value="RNASE_H_1"/>
    <property type="match status" value="1"/>
</dbReference>
<protein>
    <submittedName>
        <fullName evidence="2">Reverse transcriptase-like protein</fullName>
    </submittedName>
</protein>
<gene>
    <name evidence="2" type="ORF">ACFPM4_01070</name>
</gene>
<reference evidence="3" key="1">
    <citation type="journal article" date="2019" name="Int. J. Syst. Evol. Microbiol.">
        <title>The Global Catalogue of Microorganisms (GCM) 10K type strain sequencing project: providing services to taxonomists for standard genome sequencing and annotation.</title>
        <authorList>
            <consortium name="The Broad Institute Genomics Platform"/>
            <consortium name="The Broad Institute Genome Sequencing Center for Infectious Disease"/>
            <person name="Wu L."/>
            <person name="Ma J."/>
        </authorList>
    </citation>
    <scope>NUCLEOTIDE SEQUENCE [LARGE SCALE GENOMIC DNA]</scope>
    <source>
        <strain evidence="3">CGMCC 1.12237</strain>
    </source>
</reference>
<dbReference type="Gene3D" id="3.30.420.10">
    <property type="entry name" value="Ribonuclease H-like superfamily/Ribonuclease H"/>
    <property type="match status" value="1"/>
</dbReference>
<sequence length="218" mass="25403">MNVKLKLTYKGPKTTSINFESEWIDEEHFDVLLQDIMKTGRFNDITILDEMEREWSMKEYGKLKKKQEVEPTNAHIYFDGGYHLDSGIAGIGIVIYYNKGKDNYRYRLNAQLEQLENNNEAEYAALYYAIQNLEEIGIKSQLIKVTGDSQGVIKQLEGEWPCYEDVLNRWLDRIEEQIKNLGLKVNYEIVSRKQNKEADKLASQAILGEIIQSHMKIN</sequence>
<accession>A0ABW0LFU8</accession>